<feature type="region of interest" description="Disordered" evidence="1">
    <location>
        <begin position="403"/>
        <end position="447"/>
    </location>
</feature>
<organism evidence="3 4">
    <name type="scientific">[Candida] subhashii</name>
    <dbReference type="NCBI Taxonomy" id="561895"/>
    <lineage>
        <taxon>Eukaryota</taxon>
        <taxon>Fungi</taxon>
        <taxon>Dikarya</taxon>
        <taxon>Ascomycota</taxon>
        <taxon>Saccharomycotina</taxon>
        <taxon>Pichiomycetes</taxon>
        <taxon>Debaryomycetaceae</taxon>
        <taxon>Spathaspora</taxon>
    </lineage>
</organism>
<proteinExistence type="predicted"/>
<name>A0A8J5QQJ1_9ASCO</name>
<keyword evidence="4" id="KW-1185">Reference proteome</keyword>
<dbReference type="Pfam" id="PF10291">
    <property type="entry name" value="muHD"/>
    <property type="match status" value="1"/>
</dbReference>
<feature type="region of interest" description="Disordered" evidence="1">
    <location>
        <begin position="462"/>
        <end position="572"/>
    </location>
</feature>
<dbReference type="RefSeq" id="XP_049265806.1">
    <property type="nucleotide sequence ID" value="XM_049410708.1"/>
</dbReference>
<evidence type="ECO:0000259" key="2">
    <source>
        <dbReference type="PROSITE" id="PS51072"/>
    </source>
</evidence>
<dbReference type="InterPro" id="IPR028565">
    <property type="entry name" value="MHD"/>
</dbReference>
<feature type="domain" description="MHD" evidence="2">
    <location>
        <begin position="629"/>
        <end position="873"/>
    </location>
</feature>
<feature type="compositionally biased region" description="Low complexity" evidence="1">
    <location>
        <begin position="307"/>
        <end position="323"/>
    </location>
</feature>
<accession>A0A8J5QQJ1</accession>
<reference evidence="3 4" key="1">
    <citation type="journal article" date="2021" name="DNA Res.">
        <title>Genome analysis of Candida subhashii reveals its hybrid nature and dual mitochondrial genome conformations.</title>
        <authorList>
            <person name="Mixao V."/>
            <person name="Hegedusova E."/>
            <person name="Saus E."/>
            <person name="Pryszcz L.P."/>
            <person name="Cillingova A."/>
            <person name="Nosek J."/>
            <person name="Gabaldon T."/>
        </authorList>
    </citation>
    <scope>NUCLEOTIDE SEQUENCE [LARGE SCALE GENOMIC DNA]</scope>
    <source>
        <strain evidence="3 4">CBS 10753</strain>
    </source>
</reference>
<feature type="compositionally biased region" description="Polar residues" evidence="1">
    <location>
        <begin position="260"/>
        <end position="269"/>
    </location>
</feature>
<feature type="compositionally biased region" description="Basic residues" evidence="1">
    <location>
        <begin position="271"/>
        <end position="281"/>
    </location>
</feature>
<comment type="caution">
    <text evidence="3">The sequence shown here is derived from an EMBL/GenBank/DDBJ whole genome shotgun (WGS) entry which is preliminary data.</text>
</comment>
<dbReference type="InterPro" id="IPR018808">
    <property type="entry name" value="Muniscin_C"/>
</dbReference>
<dbReference type="AlphaFoldDB" id="A0A8J5QQJ1"/>
<protein>
    <submittedName>
        <fullName evidence="3">SYP1</fullName>
    </submittedName>
</protein>
<evidence type="ECO:0000256" key="1">
    <source>
        <dbReference type="SAM" id="MobiDB-lite"/>
    </source>
</evidence>
<gene>
    <name evidence="3" type="ORF">J8A68_000976</name>
</gene>
<feature type="region of interest" description="Disordered" evidence="1">
    <location>
        <begin position="244"/>
        <end position="361"/>
    </location>
</feature>
<evidence type="ECO:0000313" key="4">
    <source>
        <dbReference type="Proteomes" id="UP000694255"/>
    </source>
</evidence>
<evidence type="ECO:0000313" key="3">
    <source>
        <dbReference type="EMBL" id="KAG7665574.1"/>
    </source>
</evidence>
<dbReference type="InterPro" id="IPR049609">
    <property type="entry name" value="Syp1-like_MHD"/>
</dbReference>
<feature type="compositionally biased region" description="Acidic residues" evidence="1">
    <location>
        <begin position="405"/>
        <end position="416"/>
    </location>
</feature>
<feature type="compositionally biased region" description="Acidic residues" evidence="1">
    <location>
        <begin position="517"/>
        <end position="527"/>
    </location>
</feature>
<dbReference type="Proteomes" id="UP000694255">
    <property type="component" value="Unassembled WGS sequence"/>
</dbReference>
<dbReference type="PROSITE" id="PS51072">
    <property type="entry name" value="MHD"/>
    <property type="match status" value="1"/>
</dbReference>
<dbReference type="CDD" id="cd09264">
    <property type="entry name" value="AP_Syp1_MHD"/>
    <property type="match status" value="1"/>
</dbReference>
<dbReference type="OrthoDB" id="331602at2759"/>
<feature type="compositionally biased region" description="Polar residues" evidence="1">
    <location>
        <begin position="328"/>
        <end position="337"/>
    </location>
</feature>
<feature type="compositionally biased region" description="Polar residues" evidence="1">
    <location>
        <begin position="435"/>
        <end position="447"/>
    </location>
</feature>
<dbReference type="EMBL" id="JAGSYN010000049">
    <property type="protein sequence ID" value="KAG7665574.1"/>
    <property type="molecule type" value="Genomic_DNA"/>
</dbReference>
<dbReference type="GeneID" id="73467777"/>
<sequence>MTENIDTFNFPTTILTSKPPDQSALIIPNAINASNHLISKDLVSFFNHYCTVLLNYNQALKQLVGDATKISKQCGKGFGNFPNNLNCLISSLQIEVQSNESIHRQVRSDIINPLQDLIEKDVRISELLINGQELQEISDNLKQNKRDAEMQWNYKAPQSFQNLENFKKIETQLLFDIILNFFQIHNGKATKVLKNNENSTNYLLGSFKLDTEMSNQLKYLVNTEFNPTAKQGFVNDQIQQQTELDRNTGNKPGSLKKQATGASESSSKHATPVKKQSKLKSRVGSIFGRRKKKDKHNPMESSIPENASLSTTASSVRASTTRSDLGASEQNRSSSKQHLPPIPSSPQKKDQPELPPKLPHANNDIIAVTPERQPSTSELPSANIQQKAAPALIDDSPNVVKYENTDEEASSDEEGPEPTTGVGRRRSLLERHELNTQPDQRGATTYSPIRVAVPVEISHGTGALNRMSTDSEARLSIPRSRQSSSGKYSFEAGDDQKPISTPRIESSGFDELTPVEKEEEEEEEEEQIQAKNGNYNAGPVVPPPPPSRKVAQQKDQVAPLPDASRQQHVARRDVHSQMFHNLPPARESFIAPASTGGSFKPLSSQNTGHSVLKNTDLFKHHNLNNEFENIGLNASVAEVINARFKDGKLVKSQVMGEVAFNYHQSNPSDLAPSEPILIKIPQNYEKISLNKSFMEQLNDNTYKLIPSYIISKTLGGMKYLAILDDNQVPIVIQQIWKYEPHQSSLMVSIRLNPEWKSRVILENFVVSVALNTDIEATSASSKPQGAFNKEKNRITWRYNDALILDPSKGITEEKLIARFITNGLGSEHESGVQIKFEMNDCDSHFISILDNDDPTREYPTFRNLVSGSYSSHF</sequence>